<dbReference type="STRING" id="100053.GCA_002009845_02044"/>
<dbReference type="Proteomes" id="UP000018747">
    <property type="component" value="Unassembled WGS sequence"/>
</dbReference>
<protein>
    <submittedName>
        <fullName evidence="1">Uncharacterized protein</fullName>
    </submittedName>
</protein>
<organism evidence="1 2">
    <name type="scientific">Leptospira alexanderi serovar Manhao 3 str. L 60</name>
    <dbReference type="NCBI Taxonomy" id="1049759"/>
    <lineage>
        <taxon>Bacteria</taxon>
        <taxon>Pseudomonadati</taxon>
        <taxon>Spirochaetota</taxon>
        <taxon>Spirochaetia</taxon>
        <taxon>Leptospirales</taxon>
        <taxon>Leptospiraceae</taxon>
        <taxon>Leptospira</taxon>
    </lineage>
</organism>
<sequence>MASGPTIHSTIERKSIFRIFKQYNLSIEPKIKAVLRKKTKLDPDLFGVTFASKFVLNKF</sequence>
<dbReference type="EMBL" id="AHMT02000052">
    <property type="protein sequence ID" value="EQA61130.1"/>
    <property type="molecule type" value="Genomic_DNA"/>
</dbReference>
<dbReference type="AlphaFoldDB" id="V6HTX3"/>
<name>V6HTX3_9LEPT</name>
<accession>V6HTX3</accession>
<evidence type="ECO:0000313" key="1">
    <source>
        <dbReference type="EMBL" id="EQA61130.1"/>
    </source>
</evidence>
<gene>
    <name evidence="1" type="ORF">LEP1GSC062_1260</name>
</gene>
<proteinExistence type="predicted"/>
<comment type="caution">
    <text evidence="1">The sequence shown here is derived from an EMBL/GenBank/DDBJ whole genome shotgun (WGS) entry which is preliminary data.</text>
</comment>
<evidence type="ECO:0000313" key="2">
    <source>
        <dbReference type="Proteomes" id="UP000018747"/>
    </source>
</evidence>
<reference evidence="1" key="1">
    <citation type="submission" date="2013-05" db="EMBL/GenBank/DDBJ databases">
        <authorList>
            <person name="Harkins D.M."/>
            <person name="Durkin A.S."/>
            <person name="Brinkac L.M."/>
            <person name="Haft D.H."/>
            <person name="Selengut J.D."/>
            <person name="Sanka R."/>
            <person name="DePew J."/>
            <person name="Purushe J."/>
            <person name="Hartskeerl R.A."/>
            <person name="Ahmed A."/>
            <person name="van der Linden H."/>
            <person name="Goris M.G.A."/>
            <person name="Vinetz J.M."/>
            <person name="Sutton G.G."/>
            <person name="Nierman W.C."/>
            <person name="Fouts D.E."/>
        </authorList>
    </citation>
    <scope>NUCLEOTIDE SEQUENCE [LARGE SCALE GENOMIC DNA]</scope>
    <source>
        <strain evidence="1">L 60</strain>
    </source>
</reference>
<keyword evidence="2" id="KW-1185">Reference proteome</keyword>